<keyword evidence="3" id="KW-1185">Reference proteome</keyword>
<organism evidence="2 3">
    <name type="scientific">Roseiconus lacunae</name>
    <dbReference type="NCBI Taxonomy" id="2605694"/>
    <lineage>
        <taxon>Bacteria</taxon>
        <taxon>Pseudomonadati</taxon>
        <taxon>Planctomycetota</taxon>
        <taxon>Planctomycetia</taxon>
        <taxon>Pirellulales</taxon>
        <taxon>Pirellulaceae</taxon>
        <taxon>Roseiconus</taxon>
    </lineage>
</organism>
<gene>
    <name evidence="2" type="ORF">QTN89_26735</name>
</gene>
<keyword evidence="1" id="KW-0812">Transmembrane</keyword>
<evidence type="ECO:0000313" key="3">
    <source>
        <dbReference type="Proteomes" id="UP001239462"/>
    </source>
</evidence>
<name>A0ABT7PRE9_9BACT</name>
<keyword evidence="1" id="KW-0472">Membrane</keyword>
<comment type="caution">
    <text evidence="2">The sequence shown here is derived from an EMBL/GenBank/DDBJ whole genome shotgun (WGS) entry which is preliminary data.</text>
</comment>
<dbReference type="Proteomes" id="UP001239462">
    <property type="component" value="Unassembled WGS sequence"/>
</dbReference>
<dbReference type="EMBL" id="JASZZN010000031">
    <property type="protein sequence ID" value="MDM4019079.1"/>
    <property type="molecule type" value="Genomic_DNA"/>
</dbReference>
<feature type="transmembrane region" description="Helical" evidence="1">
    <location>
        <begin position="156"/>
        <end position="174"/>
    </location>
</feature>
<proteinExistence type="predicted"/>
<accession>A0ABT7PRE9</accession>
<reference evidence="2 3" key="1">
    <citation type="submission" date="2023-06" db="EMBL/GenBank/DDBJ databases">
        <title>Roseiconus lacunae JC819 isolated from Gulf of Mannar region, Tamil Nadu.</title>
        <authorList>
            <person name="Pk S."/>
            <person name="Ch S."/>
            <person name="Ch V.R."/>
        </authorList>
    </citation>
    <scope>NUCLEOTIDE SEQUENCE [LARGE SCALE GENOMIC DNA]</scope>
    <source>
        <strain evidence="2 3">JC819</strain>
    </source>
</reference>
<feature type="transmembrane region" description="Helical" evidence="1">
    <location>
        <begin position="275"/>
        <end position="297"/>
    </location>
</feature>
<sequence length="325" mass="35890">MPEFPADRLIALNRHAIEVLKLGINLDLQLGADPIESLRTINDRLMRLSGREMTTASLLEQLDLPSHYRAVAEAMIVTERPVTVLESLAIRPRSFALATMPLRTIAVEPAIILVLAFVTLIVISVVTTPTIAAQHLQQQTDPSAVTSLLIVLSQTMPIWVTAFPIALLFTWLGWRKLAPKIAMRIPGAHQHQHLLERQANARRVLALVDSGVAEDLATKLLTSPSDCDPIIRQVIRADDEQSITSKRDSLIRIARLYGFLAQYTRDFTMVRIPAMVGLMIASSIVVLLSLLLFLPWVDALYSVSEFSIETFQPGGNGVSVGRPGR</sequence>
<evidence type="ECO:0000313" key="2">
    <source>
        <dbReference type="EMBL" id="MDM4019079.1"/>
    </source>
</evidence>
<keyword evidence="1" id="KW-1133">Transmembrane helix</keyword>
<evidence type="ECO:0008006" key="4">
    <source>
        <dbReference type="Google" id="ProtNLM"/>
    </source>
</evidence>
<feature type="transmembrane region" description="Helical" evidence="1">
    <location>
        <begin position="110"/>
        <end position="136"/>
    </location>
</feature>
<evidence type="ECO:0000256" key="1">
    <source>
        <dbReference type="SAM" id="Phobius"/>
    </source>
</evidence>
<dbReference type="RefSeq" id="WP_289167131.1">
    <property type="nucleotide sequence ID" value="NZ_JASZZN010000031.1"/>
</dbReference>
<protein>
    <recommendedName>
        <fullName evidence="4">Type II secretion system protein GspF domain-containing protein</fullName>
    </recommendedName>
</protein>